<dbReference type="Proteomes" id="UP000676917">
    <property type="component" value="Unassembled WGS sequence"/>
</dbReference>
<protein>
    <submittedName>
        <fullName evidence="1">Uncharacterized protein</fullName>
    </submittedName>
</protein>
<comment type="caution">
    <text evidence="1">The sequence shown here is derived from an EMBL/GenBank/DDBJ whole genome shotgun (WGS) entry which is preliminary data.</text>
</comment>
<keyword evidence="2" id="KW-1185">Reference proteome</keyword>
<name>A0A920C975_9BACI</name>
<evidence type="ECO:0000313" key="2">
    <source>
        <dbReference type="Proteomes" id="UP000676917"/>
    </source>
</evidence>
<proteinExistence type="predicted"/>
<evidence type="ECO:0000313" key="1">
    <source>
        <dbReference type="EMBL" id="GIO28287.1"/>
    </source>
</evidence>
<dbReference type="AlphaFoldDB" id="A0A920C975"/>
<accession>A0A920C975</accession>
<organism evidence="1 2">
    <name type="scientific">Ornithinibacillus bavariensis</name>
    <dbReference type="NCBI Taxonomy" id="545502"/>
    <lineage>
        <taxon>Bacteria</taxon>
        <taxon>Bacillati</taxon>
        <taxon>Bacillota</taxon>
        <taxon>Bacilli</taxon>
        <taxon>Bacillales</taxon>
        <taxon>Bacillaceae</taxon>
        <taxon>Ornithinibacillus</taxon>
    </lineage>
</organism>
<reference evidence="1" key="1">
    <citation type="submission" date="2021-03" db="EMBL/GenBank/DDBJ databases">
        <title>Antimicrobial resistance genes in bacteria isolated from Japanese honey, and their potential for conferring macrolide and lincosamide resistance in the American foulbrood pathogen Paenibacillus larvae.</title>
        <authorList>
            <person name="Okamoto M."/>
            <person name="Kumagai M."/>
            <person name="Kanamori H."/>
            <person name="Takamatsu D."/>
        </authorList>
    </citation>
    <scope>NUCLEOTIDE SEQUENCE</scope>
    <source>
        <strain evidence="1">J43TS3</strain>
    </source>
</reference>
<sequence length="70" mass="8375">MNHDFDRLRCPNCKRLYKMNDQVFLDNLNTVIHQKCYNPNTIYTVKDKGTYKEIIERNPFFSDLTPQSST</sequence>
<dbReference type="EMBL" id="BORP01000006">
    <property type="protein sequence ID" value="GIO28287.1"/>
    <property type="molecule type" value="Genomic_DNA"/>
</dbReference>
<gene>
    <name evidence="1" type="ORF">J43TS3_28980</name>
</gene>